<keyword evidence="3" id="KW-1185">Reference proteome</keyword>
<proteinExistence type="predicted"/>
<name>A0A2S1YL35_9FLAO</name>
<evidence type="ECO:0000259" key="1">
    <source>
        <dbReference type="Pfam" id="PF26395"/>
    </source>
</evidence>
<feature type="domain" description="Type II CBASS E2 protein" evidence="1">
    <location>
        <begin position="26"/>
        <end position="144"/>
    </location>
</feature>
<dbReference type="RefSeq" id="WP_109192259.1">
    <property type="nucleotide sequence ID" value="NZ_CP029255.1"/>
</dbReference>
<dbReference type="AlphaFoldDB" id="A0A2S1YL35"/>
<accession>A0A2S1YL35</accession>
<dbReference type="EMBL" id="CP029255">
    <property type="protein sequence ID" value="AWK04775.1"/>
    <property type="molecule type" value="Genomic_DNA"/>
</dbReference>
<organism evidence="2 3">
    <name type="scientific">Flavobacterium crocinum</name>
    <dbReference type="NCBI Taxonomy" id="2183896"/>
    <lineage>
        <taxon>Bacteria</taxon>
        <taxon>Pseudomonadati</taxon>
        <taxon>Bacteroidota</taxon>
        <taxon>Flavobacteriia</taxon>
        <taxon>Flavobacteriales</taxon>
        <taxon>Flavobacteriaceae</taxon>
        <taxon>Flavobacterium</taxon>
    </lineage>
</organism>
<evidence type="ECO:0000313" key="2">
    <source>
        <dbReference type="EMBL" id="AWK04775.1"/>
    </source>
</evidence>
<evidence type="ECO:0000313" key="3">
    <source>
        <dbReference type="Proteomes" id="UP000245250"/>
    </source>
</evidence>
<dbReference type="OrthoDB" id="4736406at2"/>
<dbReference type="Proteomes" id="UP000245250">
    <property type="component" value="Chromosome"/>
</dbReference>
<protein>
    <recommendedName>
        <fullName evidence="1">Type II CBASS E2 protein domain-containing protein</fullName>
    </recommendedName>
</protein>
<sequence length="146" mass="17907">MNLITTLEADLTARNRKNWYVFLIIQKALVEQHFKWLKMEVKSETKSLYGRGNLIVNGKIYDIELYYSPFYDFRFDRIYIRDKSIQYSSKIHLYSDMSLCLYHPVIDKPIMHIVPLFKMIPWITEWIVFYNQWKKYGVWLNKEIRH</sequence>
<dbReference type="Pfam" id="PF26395">
    <property type="entry name" value="E2-CBASS"/>
    <property type="match status" value="1"/>
</dbReference>
<gene>
    <name evidence="2" type="ORF">HYN56_11285</name>
</gene>
<reference evidence="2 3" key="1">
    <citation type="submission" date="2018-05" db="EMBL/GenBank/DDBJ databases">
        <title>Genome sequencing of Flavobacterium sp. HYN0056.</title>
        <authorList>
            <person name="Yi H."/>
            <person name="Baek C."/>
        </authorList>
    </citation>
    <scope>NUCLEOTIDE SEQUENCE [LARGE SCALE GENOMIC DNA]</scope>
    <source>
        <strain evidence="2 3">HYN0056</strain>
    </source>
</reference>
<dbReference type="KEGG" id="fcr:HYN56_11285"/>
<dbReference type="InterPro" id="IPR058588">
    <property type="entry name" value="E2-CBASS"/>
</dbReference>